<name>A0A1Q9LQI1_9PSEU</name>
<protein>
    <recommendedName>
        <fullName evidence="4">Secreted protein</fullName>
    </recommendedName>
</protein>
<organism evidence="2 3">
    <name type="scientific">Actinokineospora bangkokensis</name>
    <dbReference type="NCBI Taxonomy" id="1193682"/>
    <lineage>
        <taxon>Bacteria</taxon>
        <taxon>Bacillati</taxon>
        <taxon>Actinomycetota</taxon>
        <taxon>Actinomycetes</taxon>
        <taxon>Pseudonocardiales</taxon>
        <taxon>Pseudonocardiaceae</taxon>
        <taxon>Actinokineospora</taxon>
    </lineage>
</organism>
<dbReference type="EMBL" id="MKQR01000007">
    <property type="protein sequence ID" value="OLR94251.1"/>
    <property type="molecule type" value="Genomic_DNA"/>
</dbReference>
<feature type="chain" id="PRO_5012277185" description="Secreted protein" evidence="1">
    <location>
        <begin position="21"/>
        <end position="395"/>
    </location>
</feature>
<keyword evidence="3" id="KW-1185">Reference proteome</keyword>
<keyword evidence="1" id="KW-0732">Signal</keyword>
<proteinExistence type="predicted"/>
<comment type="caution">
    <text evidence="2">The sequence shown here is derived from an EMBL/GenBank/DDBJ whole genome shotgun (WGS) entry which is preliminary data.</text>
</comment>
<dbReference type="AlphaFoldDB" id="A0A1Q9LQI1"/>
<evidence type="ECO:0000313" key="2">
    <source>
        <dbReference type="EMBL" id="OLR94251.1"/>
    </source>
</evidence>
<evidence type="ECO:0008006" key="4">
    <source>
        <dbReference type="Google" id="ProtNLM"/>
    </source>
</evidence>
<evidence type="ECO:0000313" key="3">
    <source>
        <dbReference type="Proteomes" id="UP000186040"/>
    </source>
</evidence>
<reference evidence="2 3" key="1">
    <citation type="submission" date="2016-10" db="EMBL/GenBank/DDBJ databases">
        <title>The Draft Genome Sequence of Actinokineospora bangkokensis 44EHWT reveals the biosynthetic pathway of antifungal compounds Thailandins with unusual extender unit butylmalonyl-CoA.</title>
        <authorList>
            <person name="Greule A."/>
            <person name="Intra B."/>
            <person name="Flemming S."/>
            <person name="Rommel M.G."/>
            <person name="Panbangred W."/>
            <person name="Bechthold A."/>
        </authorList>
    </citation>
    <scope>NUCLEOTIDE SEQUENCE [LARGE SCALE GENOMIC DNA]</scope>
    <source>
        <strain evidence="2 3">44EHW</strain>
    </source>
</reference>
<gene>
    <name evidence="2" type="ORF">BJP25_10730</name>
</gene>
<accession>A0A1Q9LQI1</accession>
<dbReference type="STRING" id="1193682.BJP25_10730"/>
<evidence type="ECO:0000256" key="1">
    <source>
        <dbReference type="SAM" id="SignalP"/>
    </source>
</evidence>
<dbReference type="Proteomes" id="UP000186040">
    <property type="component" value="Unassembled WGS sequence"/>
</dbReference>
<sequence length="395" mass="41126">MAGVVVAAASALLVVGPARAGTTGAAAPPRPASVETENANVPCELRETPEYPALRFDAAIPVTLDVPEVLEVGTPSPAVPWEATASIGLDTRPGTPLGAALHARGAAKLRVETTSSIFSYSFSGGGVPATLRTTGEQDLGGTALTATGSGSLTPLRFTEPSRPGETTPAIWFSSSWAQLTPVTADGTALAPLAVSCYSLPSFFLWRSVLVLPAGFTTVSREAGTSRCVLAATAQHPRQEFALRFPVTLRVPKKAVAGTPTGPLSWSSNYPVAELDLRSGALHDELVAAGATSLRMTVTGRLHYNFPWTTPQRITASGTQPVDSNGLTTVARGELPPLTFLLPFPQAPALFYDAKPGELLVVEPLLADGTALAPLPITCTRAPNLALWHQVDVGLR</sequence>
<feature type="signal peptide" evidence="1">
    <location>
        <begin position="1"/>
        <end position="20"/>
    </location>
</feature>